<evidence type="ECO:0000313" key="2">
    <source>
        <dbReference type="Proteomes" id="UP001443914"/>
    </source>
</evidence>
<name>A0AAW1M0Y3_SAPOF</name>
<dbReference type="AlphaFoldDB" id="A0AAW1M0Y3"/>
<organism evidence="1 2">
    <name type="scientific">Saponaria officinalis</name>
    <name type="common">Common soapwort</name>
    <name type="synonym">Lychnis saponaria</name>
    <dbReference type="NCBI Taxonomy" id="3572"/>
    <lineage>
        <taxon>Eukaryota</taxon>
        <taxon>Viridiplantae</taxon>
        <taxon>Streptophyta</taxon>
        <taxon>Embryophyta</taxon>
        <taxon>Tracheophyta</taxon>
        <taxon>Spermatophyta</taxon>
        <taxon>Magnoliopsida</taxon>
        <taxon>eudicotyledons</taxon>
        <taxon>Gunneridae</taxon>
        <taxon>Pentapetalae</taxon>
        <taxon>Caryophyllales</taxon>
        <taxon>Caryophyllaceae</taxon>
        <taxon>Caryophylleae</taxon>
        <taxon>Saponaria</taxon>
    </lineage>
</organism>
<protein>
    <submittedName>
        <fullName evidence="1">Uncharacterized protein</fullName>
    </submittedName>
</protein>
<keyword evidence="2" id="KW-1185">Reference proteome</keyword>
<accession>A0AAW1M0Y3</accession>
<reference evidence="1" key="1">
    <citation type="submission" date="2024-03" db="EMBL/GenBank/DDBJ databases">
        <title>WGS assembly of Saponaria officinalis var. Norfolk2.</title>
        <authorList>
            <person name="Jenkins J."/>
            <person name="Shu S."/>
            <person name="Grimwood J."/>
            <person name="Barry K."/>
            <person name="Goodstein D."/>
            <person name="Schmutz J."/>
            <person name="Leebens-Mack J."/>
            <person name="Osbourn A."/>
        </authorList>
    </citation>
    <scope>NUCLEOTIDE SEQUENCE [LARGE SCALE GENOMIC DNA]</scope>
    <source>
        <strain evidence="1">JIC</strain>
    </source>
</reference>
<dbReference type="EMBL" id="JBDFQZ010000003">
    <property type="protein sequence ID" value="KAK9740325.1"/>
    <property type="molecule type" value="Genomic_DNA"/>
</dbReference>
<gene>
    <name evidence="1" type="ORF">RND81_03G026600</name>
</gene>
<proteinExistence type="predicted"/>
<dbReference type="Proteomes" id="UP001443914">
    <property type="component" value="Unassembled WGS sequence"/>
</dbReference>
<comment type="caution">
    <text evidence="1">The sequence shown here is derived from an EMBL/GenBank/DDBJ whole genome shotgun (WGS) entry which is preliminary data.</text>
</comment>
<evidence type="ECO:0000313" key="1">
    <source>
        <dbReference type="EMBL" id="KAK9740325.1"/>
    </source>
</evidence>
<sequence>MAQHMENISYHRQWLAPRSYLHDMAWEQHKHKRQTPSIPKTQSFILKHSFHTIIYSFQPLVIYTHFNHSSRHSINPISQAFNVTQVYHNKQHLGSGVYLHGSIYITTYTVSSTKQQHTQNNSSYDSYS</sequence>